<evidence type="ECO:0000256" key="1">
    <source>
        <dbReference type="SAM" id="MobiDB-lite"/>
    </source>
</evidence>
<dbReference type="EnsemblPlants" id="OMERI04G20650.2">
    <property type="protein sequence ID" value="OMERI04G20650.2"/>
    <property type="gene ID" value="OMERI04G20650"/>
</dbReference>
<feature type="compositionally biased region" description="Basic residues" evidence="1">
    <location>
        <begin position="31"/>
        <end position="45"/>
    </location>
</feature>
<protein>
    <submittedName>
        <fullName evidence="2">Uncharacterized protein</fullName>
    </submittedName>
</protein>
<dbReference type="Gramene" id="OMERI04G20650.2">
    <property type="protein sequence ID" value="OMERI04G20650.2"/>
    <property type="gene ID" value="OMERI04G20650"/>
</dbReference>
<dbReference type="EnsemblPlants" id="OMERI04G20650.3">
    <property type="protein sequence ID" value="OMERI04G20650.3"/>
    <property type="gene ID" value="OMERI04G20650"/>
</dbReference>
<evidence type="ECO:0000313" key="2">
    <source>
        <dbReference type="EnsemblPlants" id="OMERI04G20650.2"/>
    </source>
</evidence>
<dbReference type="EnsemblPlants" id="OMERI04G20650.1">
    <property type="protein sequence ID" value="OMERI04G20650.1"/>
    <property type="gene ID" value="OMERI04G20650"/>
</dbReference>
<sequence length="106" mass="12276">MSRSKRTAVPSMAVRPVALFHSIPFGGYGAPRRRHRLRQRNRQRKIPQVAPGGWQRRVDDPDLAPPTHIRPTTATASRWMRYFFPTDSVWREGRMTLEVVVAARQD</sequence>
<proteinExistence type="predicted"/>
<dbReference type="AlphaFoldDB" id="A0A0E0DI80"/>
<reference evidence="2" key="2">
    <citation type="submission" date="2018-05" db="EMBL/GenBank/DDBJ databases">
        <title>OmerRS3 (Oryza meridionalis Reference Sequence Version 3).</title>
        <authorList>
            <person name="Zhang J."/>
            <person name="Kudrna D."/>
            <person name="Lee S."/>
            <person name="Talag J."/>
            <person name="Welchert J."/>
            <person name="Wing R.A."/>
        </authorList>
    </citation>
    <scope>NUCLEOTIDE SEQUENCE [LARGE SCALE GENOMIC DNA]</scope>
    <source>
        <strain evidence="2">OR44</strain>
    </source>
</reference>
<keyword evidence="3" id="KW-1185">Reference proteome</keyword>
<reference evidence="2" key="1">
    <citation type="submission" date="2015-04" db="UniProtKB">
        <authorList>
            <consortium name="EnsemblPlants"/>
        </authorList>
    </citation>
    <scope>IDENTIFICATION</scope>
</reference>
<dbReference type="Gramene" id="OMERI04G20650.3">
    <property type="protein sequence ID" value="OMERI04G20650.3"/>
    <property type="gene ID" value="OMERI04G20650"/>
</dbReference>
<dbReference type="HOGENOM" id="CLU_2227470_0_0_1"/>
<name>A0A0E0DI80_9ORYZ</name>
<evidence type="ECO:0000313" key="3">
    <source>
        <dbReference type="Proteomes" id="UP000008021"/>
    </source>
</evidence>
<organism evidence="2">
    <name type="scientific">Oryza meridionalis</name>
    <dbReference type="NCBI Taxonomy" id="40149"/>
    <lineage>
        <taxon>Eukaryota</taxon>
        <taxon>Viridiplantae</taxon>
        <taxon>Streptophyta</taxon>
        <taxon>Embryophyta</taxon>
        <taxon>Tracheophyta</taxon>
        <taxon>Spermatophyta</taxon>
        <taxon>Magnoliopsida</taxon>
        <taxon>Liliopsida</taxon>
        <taxon>Poales</taxon>
        <taxon>Poaceae</taxon>
        <taxon>BOP clade</taxon>
        <taxon>Oryzoideae</taxon>
        <taxon>Oryzeae</taxon>
        <taxon>Oryzinae</taxon>
        <taxon>Oryza</taxon>
    </lineage>
</organism>
<dbReference type="Proteomes" id="UP000008021">
    <property type="component" value="Chromosome 4"/>
</dbReference>
<feature type="region of interest" description="Disordered" evidence="1">
    <location>
        <begin position="30"/>
        <end position="71"/>
    </location>
</feature>
<accession>A0A0E0DI80</accession>
<dbReference type="Gramene" id="OMERI04G20650.1">
    <property type="protein sequence ID" value="OMERI04G20650.1"/>
    <property type="gene ID" value="OMERI04G20650"/>
</dbReference>